<gene>
    <name evidence="1" type="ORF">FTJAE_6796</name>
</gene>
<dbReference type="RefSeq" id="XP_037206152.1">
    <property type="nucleotide sequence ID" value="XM_037353445.1"/>
</dbReference>
<evidence type="ECO:0008006" key="3">
    <source>
        <dbReference type="Google" id="ProtNLM"/>
    </source>
</evidence>
<dbReference type="EMBL" id="JAAQRI010000133">
    <property type="protein sequence ID" value="KAF5634177.1"/>
    <property type="molecule type" value="Genomic_DNA"/>
</dbReference>
<proteinExistence type="predicted"/>
<dbReference type="AlphaFoldDB" id="A0A8H5RKL1"/>
<organism evidence="1 2">
    <name type="scientific">Fusarium tjaetaba</name>
    <dbReference type="NCBI Taxonomy" id="1567544"/>
    <lineage>
        <taxon>Eukaryota</taxon>
        <taxon>Fungi</taxon>
        <taxon>Dikarya</taxon>
        <taxon>Ascomycota</taxon>
        <taxon>Pezizomycotina</taxon>
        <taxon>Sordariomycetes</taxon>
        <taxon>Hypocreomycetidae</taxon>
        <taxon>Hypocreales</taxon>
        <taxon>Nectriaceae</taxon>
        <taxon>Fusarium</taxon>
        <taxon>Fusarium fujikuroi species complex</taxon>
    </lineage>
</organism>
<evidence type="ECO:0000313" key="2">
    <source>
        <dbReference type="Proteomes" id="UP000530670"/>
    </source>
</evidence>
<protein>
    <recommendedName>
        <fullName evidence="3">F-box domain-containing protein</fullName>
    </recommendedName>
</protein>
<name>A0A8H5RKL1_9HYPO</name>
<dbReference type="Proteomes" id="UP000530670">
    <property type="component" value="Unassembled WGS sequence"/>
</dbReference>
<dbReference type="GeneID" id="59305715"/>
<dbReference type="OrthoDB" id="2520703at2759"/>
<evidence type="ECO:0000313" key="1">
    <source>
        <dbReference type="EMBL" id="KAF5634177.1"/>
    </source>
</evidence>
<sequence>MWESPALPTEILYQIFEHFCLHCQDKHSVSHEHIISNKKDEDRPALINLSRTCKSWGCVAQNILHHYFKHSDDLRQILFCRTICENPELSKQFQVAILGLHVGVNQEFSNQRWFKESMARYMCLFGIKPLYLQSSVVSLGEFIAPIILLRATNLKHLVVHGLYNPIIFQRFCMEAVIRNKALSQKLESLSVGQQEISSIWDLSPQVQTYLHTLGGLLIMLENLQTLSISRPKFGSLPEKLPLQKLRRRWIGNACMSKSGLQSLINNTGKLEEFVYREVDDTGWSQTSRTRFVTSQEIFEMLLPMKDTLKRVVLKMYSSERPPTAMAQLVKLQQLRVNAGVLCDISTLRRNTQDLAKDALLNVFPPNLQTLCLDHSHTDAPRYREALGSYISSTYREPPQEQKLREVILHFIDKAYPNPAPWVMPVVRPTTAEEEESLRRECVLQKPAYTETDRDSHVTKFHSIKIPGYGYLDEEWLKKSLNKFSEVLKFPEASIMPDISKWGDFIAPLILLQVPNLEELSAQNKHLNEIMKTFHTFFIGTHCVLPQYLKYIWITTSPIANETSSAVFLDLSYASMGGLLSVNPNIWALGLFNPDPQSIPDRLNLLGLRDLCLYDSAFSRRELRLLLSAAGPLEKFQYYGLCHSERICLTPQDICELLVCKERSLKTLRLETSRKAQQFTAGKHLVNVGYMRFHFQGFWYPTAAEPILEEHALLGIFPPRLSYLWLDIPDDMVLGIVDALVNYIVSACRDQTDDQVLRHVNVRVLTTIDRESPEFPIAVARSFWEDLKKRCQNFRRHGKITVYLKCATGLGMFVSD</sequence>
<comment type="caution">
    <text evidence="1">The sequence shown here is derived from an EMBL/GenBank/DDBJ whole genome shotgun (WGS) entry which is preliminary data.</text>
</comment>
<accession>A0A8H5RKL1</accession>
<reference evidence="1 2" key="1">
    <citation type="submission" date="2020-05" db="EMBL/GenBank/DDBJ databases">
        <title>Identification and distribution of gene clusters putatively required for synthesis of sphingolipid metabolism inhibitors in phylogenetically diverse species of the filamentous fungus Fusarium.</title>
        <authorList>
            <person name="Kim H.-S."/>
            <person name="Busman M."/>
            <person name="Brown D.W."/>
            <person name="Divon H."/>
            <person name="Uhlig S."/>
            <person name="Proctor R.H."/>
        </authorList>
    </citation>
    <scope>NUCLEOTIDE SEQUENCE [LARGE SCALE GENOMIC DNA]</scope>
    <source>
        <strain evidence="1 2">NRRL 66243</strain>
    </source>
</reference>
<keyword evidence="2" id="KW-1185">Reference proteome</keyword>